<name>A0A5J4YSM0_PORPP</name>
<sequence>MRLLTHNFMCSPRTKAYPLRLVPAEIEMIESAYNPGFVQHVLPRIEWEPLRATALACGLGELPPSPPQDPNVDEDVWRLLHRILLDTHVKEGILVSPSGAEYTIHNSIPNMLPKTAADAEPKHVPQATDIMDE</sequence>
<accession>A0A5J4YSM0</accession>
<dbReference type="AlphaFoldDB" id="A0A5J4YSM0"/>
<comment type="caution">
    <text evidence="1">The sequence shown here is derived from an EMBL/GenBank/DDBJ whole genome shotgun (WGS) entry which is preliminary data.</text>
</comment>
<reference evidence="2" key="1">
    <citation type="journal article" date="2019" name="Nat. Commun.">
        <title>Expansion of phycobilisome linker gene families in mesophilic red algae.</title>
        <authorList>
            <person name="Lee J."/>
            <person name="Kim D."/>
            <person name="Bhattacharya D."/>
            <person name="Yoon H.S."/>
        </authorList>
    </citation>
    <scope>NUCLEOTIDE SEQUENCE [LARGE SCALE GENOMIC DNA]</scope>
    <source>
        <strain evidence="2">CCMP 1328</strain>
    </source>
</reference>
<dbReference type="Gene3D" id="2.20.25.10">
    <property type="match status" value="1"/>
</dbReference>
<dbReference type="InterPro" id="IPR039127">
    <property type="entry name" value="Trm112"/>
</dbReference>
<dbReference type="GO" id="GO:0046982">
    <property type="term" value="F:protein heterodimerization activity"/>
    <property type="evidence" value="ECO:0007669"/>
    <property type="project" value="InterPro"/>
</dbReference>
<protein>
    <submittedName>
        <fullName evidence="1">Multifunctional methyltransferase subunit TRM112-like protein</fullName>
    </submittedName>
</protein>
<gene>
    <name evidence="1" type="ORF">FVE85_4301</name>
</gene>
<keyword evidence="1" id="KW-0489">Methyltransferase</keyword>
<dbReference type="Proteomes" id="UP000324585">
    <property type="component" value="Unassembled WGS sequence"/>
</dbReference>
<organism evidence="1 2">
    <name type="scientific">Porphyridium purpureum</name>
    <name type="common">Red alga</name>
    <name type="synonym">Porphyridium cruentum</name>
    <dbReference type="NCBI Taxonomy" id="35688"/>
    <lineage>
        <taxon>Eukaryota</taxon>
        <taxon>Rhodophyta</taxon>
        <taxon>Bangiophyceae</taxon>
        <taxon>Porphyridiales</taxon>
        <taxon>Porphyridiaceae</taxon>
        <taxon>Porphyridium</taxon>
    </lineage>
</organism>
<evidence type="ECO:0000313" key="1">
    <source>
        <dbReference type="EMBL" id="KAA8494326.1"/>
    </source>
</evidence>
<proteinExistence type="predicted"/>
<dbReference type="OrthoDB" id="2187549at2759"/>
<keyword evidence="1" id="KW-0808">Transferase</keyword>
<evidence type="ECO:0000313" key="2">
    <source>
        <dbReference type="Proteomes" id="UP000324585"/>
    </source>
</evidence>
<dbReference type="GO" id="GO:0030488">
    <property type="term" value="P:tRNA methylation"/>
    <property type="evidence" value="ECO:0007669"/>
    <property type="project" value="TreeGrafter"/>
</dbReference>
<dbReference type="EMBL" id="VRMN01000005">
    <property type="protein sequence ID" value="KAA8494326.1"/>
    <property type="molecule type" value="Genomic_DNA"/>
</dbReference>
<dbReference type="OMA" id="NMLTSKC"/>
<dbReference type="GO" id="GO:0008168">
    <property type="term" value="F:methyltransferase activity"/>
    <property type="evidence" value="ECO:0007669"/>
    <property type="project" value="UniProtKB-KW"/>
</dbReference>
<keyword evidence="2" id="KW-1185">Reference proteome</keyword>
<dbReference type="GO" id="GO:0070476">
    <property type="term" value="P:rRNA (guanine-N7)-methylation"/>
    <property type="evidence" value="ECO:0007669"/>
    <property type="project" value="TreeGrafter"/>
</dbReference>
<dbReference type="PANTHER" id="PTHR12773">
    <property type="entry name" value="UPF0315 PROTEIN-RELATED"/>
    <property type="match status" value="1"/>
</dbReference>
<dbReference type="PANTHER" id="PTHR12773:SF0">
    <property type="entry name" value="MULTIFUNCTIONAL METHYLTRANSFERASE SUBUNIT TRM112-LIKE PROTEIN"/>
    <property type="match status" value="1"/>
</dbReference>